<dbReference type="Proteomes" id="UP001187192">
    <property type="component" value="Unassembled WGS sequence"/>
</dbReference>
<organism evidence="3 4">
    <name type="scientific">Ficus carica</name>
    <name type="common">Common fig</name>
    <dbReference type="NCBI Taxonomy" id="3494"/>
    <lineage>
        <taxon>Eukaryota</taxon>
        <taxon>Viridiplantae</taxon>
        <taxon>Streptophyta</taxon>
        <taxon>Embryophyta</taxon>
        <taxon>Tracheophyta</taxon>
        <taxon>Spermatophyta</taxon>
        <taxon>Magnoliopsida</taxon>
        <taxon>eudicotyledons</taxon>
        <taxon>Gunneridae</taxon>
        <taxon>Pentapetalae</taxon>
        <taxon>rosids</taxon>
        <taxon>fabids</taxon>
        <taxon>Rosales</taxon>
        <taxon>Moraceae</taxon>
        <taxon>Ficeae</taxon>
        <taxon>Ficus</taxon>
    </lineage>
</organism>
<dbReference type="EMBL" id="BTGU01000041">
    <property type="protein sequence ID" value="GMN52463.1"/>
    <property type="molecule type" value="Genomic_DNA"/>
</dbReference>
<evidence type="ECO:0000313" key="4">
    <source>
        <dbReference type="Proteomes" id="UP001187192"/>
    </source>
</evidence>
<accession>A0AA88DAX4</accession>
<sequence>MDRMVFGYAYPAYECFKITEKNNPEIDQLLSWCHYWILVAMLTVSERIGDGFFSWLPLYSEAKLALFIYLWSSKMKGTKYVYSCFFKPFMAKHEAEIDRRISELRTKAGNFVVFYWKKALMISQARFLEILQKAPSYESESRSHHPDQHETGNKDGCEEELKCDTELEPTSVEAETYDENEHLLKYSHSSQRKSSDRDAAPVVRGAWRKMFSSAANPS</sequence>
<comment type="similarity">
    <text evidence="1">Belongs to the DP1 family.</text>
</comment>
<keyword evidence="4" id="KW-1185">Reference proteome</keyword>
<reference evidence="3" key="1">
    <citation type="submission" date="2023-07" db="EMBL/GenBank/DDBJ databases">
        <title>draft genome sequence of fig (Ficus carica).</title>
        <authorList>
            <person name="Takahashi T."/>
            <person name="Nishimura K."/>
        </authorList>
    </citation>
    <scope>NUCLEOTIDE SEQUENCE</scope>
</reference>
<dbReference type="PANTHER" id="PTHR12300:SF107">
    <property type="entry name" value="HVA22-LIKE PROTEIN"/>
    <property type="match status" value="1"/>
</dbReference>
<comment type="caution">
    <text evidence="3">The sequence shown here is derived from an EMBL/GenBank/DDBJ whole genome shotgun (WGS) entry which is preliminary data.</text>
</comment>
<evidence type="ECO:0000313" key="3">
    <source>
        <dbReference type="EMBL" id="GMN52463.1"/>
    </source>
</evidence>
<protein>
    <recommendedName>
        <fullName evidence="1">HVA22-like protein</fullName>
    </recommendedName>
</protein>
<dbReference type="Pfam" id="PF03134">
    <property type="entry name" value="TB2_DP1_HVA22"/>
    <property type="match status" value="1"/>
</dbReference>
<evidence type="ECO:0000256" key="1">
    <source>
        <dbReference type="RuleBase" id="RU362006"/>
    </source>
</evidence>
<name>A0AA88DAX4_FICCA</name>
<evidence type="ECO:0000256" key="2">
    <source>
        <dbReference type="SAM" id="MobiDB-lite"/>
    </source>
</evidence>
<gene>
    <name evidence="3" type="ORF">TIFTF001_021592</name>
</gene>
<feature type="region of interest" description="Disordered" evidence="2">
    <location>
        <begin position="138"/>
        <end position="200"/>
    </location>
</feature>
<feature type="compositionally biased region" description="Basic and acidic residues" evidence="2">
    <location>
        <begin position="139"/>
        <end position="165"/>
    </location>
</feature>
<dbReference type="AlphaFoldDB" id="A0AA88DAX4"/>
<dbReference type="PANTHER" id="PTHR12300">
    <property type="entry name" value="HVA22-LIKE PROTEINS"/>
    <property type="match status" value="1"/>
</dbReference>
<proteinExistence type="inferred from homology"/>
<dbReference type="InterPro" id="IPR004345">
    <property type="entry name" value="TB2_DP1_HVA22"/>
</dbReference>
<dbReference type="GO" id="GO:0016020">
    <property type="term" value="C:membrane"/>
    <property type="evidence" value="ECO:0007669"/>
    <property type="project" value="UniProtKB-SubCell"/>
</dbReference>
<comment type="subcellular location">
    <subcellularLocation>
        <location evidence="1">Membrane</location>
        <topology evidence="1">Multi-pass membrane protein</topology>
    </subcellularLocation>
</comment>